<gene>
    <name evidence="1" type="ORF">H8923_01270</name>
</gene>
<dbReference type="Proteomes" id="UP000609849">
    <property type="component" value="Unassembled WGS sequence"/>
</dbReference>
<accession>A0ABR7JLA1</accession>
<evidence type="ECO:0000313" key="2">
    <source>
        <dbReference type="Proteomes" id="UP000609849"/>
    </source>
</evidence>
<reference evidence="1 2" key="1">
    <citation type="submission" date="2020-08" db="EMBL/GenBank/DDBJ databases">
        <authorList>
            <person name="Liu C."/>
            <person name="Sun Q."/>
        </authorList>
    </citation>
    <scope>NUCLEOTIDE SEQUENCE [LARGE SCALE GENOMIC DNA]</scope>
    <source>
        <strain evidence="1 2">NSJ-18</strain>
    </source>
</reference>
<name>A0ABR7JLA1_9FIRM</name>
<dbReference type="EMBL" id="JACRWE010000001">
    <property type="protein sequence ID" value="MBC5995376.1"/>
    <property type="molecule type" value="Genomic_DNA"/>
</dbReference>
<keyword evidence="2" id="KW-1185">Reference proteome</keyword>
<dbReference type="RefSeq" id="WP_153971416.1">
    <property type="nucleotide sequence ID" value="NZ_JACRWE010000001.1"/>
</dbReference>
<sequence length="73" mass="8423">MEIGFFDNVDNGITLSIIEKDKKFELDKELAIAAYSKGSEEYAIEEIDIYDDYKVSENNDSDLIIFLELHKVD</sequence>
<organism evidence="1 2">
    <name type="scientific">Romboutsia faecis</name>
    <dbReference type="NCBI Taxonomy" id="2764597"/>
    <lineage>
        <taxon>Bacteria</taxon>
        <taxon>Bacillati</taxon>
        <taxon>Bacillota</taxon>
        <taxon>Clostridia</taxon>
        <taxon>Peptostreptococcales</taxon>
        <taxon>Peptostreptococcaceae</taxon>
        <taxon>Romboutsia</taxon>
    </lineage>
</organism>
<evidence type="ECO:0000313" key="1">
    <source>
        <dbReference type="EMBL" id="MBC5995376.1"/>
    </source>
</evidence>
<protein>
    <submittedName>
        <fullName evidence="1">Uncharacterized protein</fullName>
    </submittedName>
</protein>
<comment type="caution">
    <text evidence="1">The sequence shown here is derived from an EMBL/GenBank/DDBJ whole genome shotgun (WGS) entry which is preliminary data.</text>
</comment>
<proteinExistence type="predicted"/>